<evidence type="ECO:0000256" key="1">
    <source>
        <dbReference type="SAM" id="Phobius"/>
    </source>
</evidence>
<accession>A0ABP7Z6J3</accession>
<dbReference type="InterPro" id="IPR005135">
    <property type="entry name" value="Endo/exonuclease/phosphatase"/>
</dbReference>
<comment type="caution">
    <text evidence="3">The sequence shown here is derived from an EMBL/GenBank/DDBJ whole genome shotgun (WGS) entry which is preliminary data.</text>
</comment>
<protein>
    <recommendedName>
        <fullName evidence="2">Endonuclease/exonuclease/phosphatase domain-containing protein</fullName>
    </recommendedName>
</protein>
<dbReference type="Pfam" id="PF03372">
    <property type="entry name" value="Exo_endo_phos"/>
    <property type="match status" value="1"/>
</dbReference>
<evidence type="ECO:0000313" key="4">
    <source>
        <dbReference type="Proteomes" id="UP001500101"/>
    </source>
</evidence>
<dbReference type="SUPFAM" id="SSF56219">
    <property type="entry name" value="DNase I-like"/>
    <property type="match status" value="1"/>
</dbReference>
<feature type="domain" description="Endonuclease/exonuclease/phosphatase" evidence="2">
    <location>
        <begin position="48"/>
        <end position="210"/>
    </location>
</feature>
<keyword evidence="1" id="KW-0812">Transmembrane</keyword>
<evidence type="ECO:0000259" key="2">
    <source>
        <dbReference type="Pfam" id="PF03372"/>
    </source>
</evidence>
<keyword evidence="4" id="KW-1185">Reference proteome</keyword>
<organism evidence="3 4">
    <name type="scientific">Sphingobacterium kyonggiense</name>
    <dbReference type="NCBI Taxonomy" id="714075"/>
    <lineage>
        <taxon>Bacteria</taxon>
        <taxon>Pseudomonadati</taxon>
        <taxon>Bacteroidota</taxon>
        <taxon>Sphingobacteriia</taxon>
        <taxon>Sphingobacteriales</taxon>
        <taxon>Sphingobacteriaceae</taxon>
        <taxon>Sphingobacterium</taxon>
    </lineage>
</organism>
<keyword evidence="1" id="KW-0472">Membrane</keyword>
<dbReference type="RefSeq" id="WP_344676017.1">
    <property type="nucleotide sequence ID" value="NZ_BAAAZI010000015.1"/>
</dbReference>
<evidence type="ECO:0000313" key="3">
    <source>
        <dbReference type="EMBL" id="GAA4148226.1"/>
    </source>
</evidence>
<dbReference type="InterPro" id="IPR038772">
    <property type="entry name" value="Sph/SMPD2-like"/>
</dbReference>
<proteinExistence type="predicted"/>
<keyword evidence="1" id="KW-1133">Transmembrane helix</keyword>
<dbReference type="EMBL" id="BAAAZI010000015">
    <property type="protein sequence ID" value="GAA4148226.1"/>
    <property type="molecule type" value="Genomic_DNA"/>
</dbReference>
<name>A0ABP7Z6J3_9SPHI</name>
<dbReference type="Proteomes" id="UP001500101">
    <property type="component" value="Unassembled WGS sequence"/>
</dbReference>
<sequence length="315" mass="35941">MVVVYILVVVIIVVLLIFKKLRRKLILVELFPKDVPEEHDSRGSLKLLTYNIAGLPQGISAAKLPRRISIAEIGEKVLGYDIVNVQEDFNYNTAFYSLNKHPYRTDHKGKIPIGDGLNTLSNYPIVSYRRIPWRHCSGPDCWTVKGFTYAQIQVDQHVIIDIYNVHANSSDVARAARARRENLRQLANYILENSADRPIIVMGDFNAHYAYKRDNLHEFLLTTGLSDGWVQFLQKGVFPEIKPKFVALHMLSLTNETESLDKIFFRGNKQLRFTPSAYEVEIEHFTNTTGQALSDHLAVSLTLDWEWTGAEVPSV</sequence>
<dbReference type="InterPro" id="IPR036691">
    <property type="entry name" value="Endo/exonu/phosph_ase_sf"/>
</dbReference>
<reference evidence="4" key="1">
    <citation type="journal article" date="2019" name="Int. J. Syst. Evol. Microbiol.">
        <title>The Global Catalogue of Microorganisms (GCM) 10K type strain sequencing project: providing services to taxonomists for standard genome sequencing and annotation.</title>
        <authorList>
            <consortium name="The Broad Institute Genomics Platform"/>
            <consortium name="The Broad Institute Genome Sequencing Center for Infectious Disease"/>
            <person name="Wu L."/>
            <person name="Ma J."/>
        </authorList>
    </citation>
    <scope>NUCLEOTIDE SEQUENCE [LARGE SCALE GENOMIC DNA]</scope>
    <source>
        <strain evidence="4">JCM 16704</strain>
    </source>
</reference>
<dbReference type="Gene3D" id="3.60.10.10">
    <property type="entry name" value="Endonuclease/exonuclease/phosphatase"/>
    <property type="match status" value="1"/>
</dbReference>
<gene>
    <name evidence="3" type="ORF">GCM10022216_34890</name>
</gene>
<dbReference type="PANTHER" id="PTHR16320">
    <property type="entry name" value="SPHINGOMYELINASE FAMILY MEMBER"/>
    <property type="match status" value="1"/>
</dbReference>
<dbReference type="PANTHER" id="PTHR16320:SF1">
    <property type="entry name" value="SPHINGOMYELINASE DDB_G0288017"/>
    <property type="match status" value="1"/>
</dbReference>
<feature type="transmembrane region" description="Helical" evidence="1">
    <location>
        <begin position="6"/>
        <end position="21"/>
    </location>
</feature>